<evidence type="ECO:0000256" key="5">
    <source>
        <dbReference type="ARBA" id="ARBA00023295"/>
    </source>
</evidence>
<dbReference type="InterPro" id="IPR001223">
    <property type="entry name" value="Glyco_hydro18_cat"/>
</dbReference>
<evidence type="ECO:0000313" key="8">
    <source>
        <dbReference type="EMBL" id="KAK7329976.1"/>
    </source>
</evidence>
<dbReference type="SMART" id="SM00636">
    <property type="entry name" value="Glyco_18"/>
    <property type="match status" value="1"/>
</dbReference>
<dbReference type="FunFam" id="3.10.50.10:FF:000003">
    <property type="entry name" value="Class V chitinase CHIT5b"/>
    <property type="match status" value="1"/>
</dbReference>
<sequence length="382" mass="41589">MANLNLQHYLLSLATLLLAITTTSSSAPIKALYWLDQPLFLPSAINTSLFTHVYYAFLAPNNVTYKLHVSNTTATTLTAFITTLRAKTPPGTTLFSIGGADFNTTLLALIASNKSTRATFINSTIDVARTFGFHGVDLDWEFPRTSNEMNYLGKLFTEWRSAIAAEATATARPPLLLTAAVYFAVDFFMSETTSLKYPVRSINKNVDWVNVMSYDLHGSWSNYTGAPAGLFDPKSNVSVAYGLQSWIRSGVFPQKVVMGLPLYGRTWQLRDPSVHGIGAPAVGSGPGSNGAMAFFQVLDFNNQTGANVVHDVETASVYSYSGSSWVGYDDPFTVAVKIGFAQALSLRGYFFWAAGLDTSDWIISTQALKTWKLCMKETGGGS</sequence>
<dbReference type="EMBL" id="JAYMYQ010000005">
    <property type="protein sequence ID" value="KAK7329976.1"/>
    <property type="molecule type" value="Genomic_DNA"/>
</dbReference>
<dbReference type="InterPro" id="IPR050314">
    <property type="entry name" value="Glycosyl_Hydrlase_18"/>
</dbReference>
<comment type="caution">
    <text evidence="8">The sequence shown here is derived from an EMBL/GenBank/DDBJ whole genome shotgun (WGS) entry which is preliminary data.</text>
</comment>
<feature type="domain" description="GH18" evidence="7">
    <location>
        <begin position="28"/>
        <end position="382"/>
    </location>
</feature>
<dbReference type="PANTHER" id="PTHR11177:SF396">
    <property type="entry name" value="NOD FACTOR HYDROLASE PROTEIN 1"/>
    <property type="match status" value="1"/>
</dbReference>
<gene>
    <name evidence="8" type="ORF">VNO77_24159</name>
</gene>
<dbReference type="AlphaFoldDB" id="A0AAN9QC83"/>
<dbReference type="GO" id="GO:0004568">
    <property type="term" value="F:chitinase activity"/>
    <property type="evidence" value="ECO:0007669"/>
    <property type="project" value="TreeGrafter"/>
</dbReference>
<reference evidence="8 9" key="1">
    <citation type="submission" date="2024-01" db="EMBL/GenBank/DDBJ databases">
        <title>The genomes of 5 underutilized Papilionoideae crops provide insights into root nodulation and disease resistanc.</title>
        <authorList>
            <person name="Jiang F."/>
        </authorList>
    </citation>
    <scope>NUCLEOTIDE SEQUENCE [LARGE SCALE GENOMIC DNA]</scope>
    <source>
        <strain evidence="8">LVBAO_FW01</strain>
        <tissue evidence="8">Leaves</tissue>
    </source>
</reference>
<feature type="signal peptide" evidence="6">
    <location>
        <begin position="1"/>
        <end position="26"/>
    </location>
</feature>
<dbReference type="InterPro" id="IPR029070">
    <property type="entry name" value="Chitinase_insertion_sf"/>
</dbReference>
<keyword evidence="5" id="KW-0326">Glycosidase</keyword>
<name>A0AAN9QC83_CANGL</name>
<evidence type="ECO:0000256" key="3">
    <source>
        <dbReference type="ARBA" id="ARBA00022801"/>
    </source>
</evidence>
<dbReference type="GO" id="GO:0005975">
    <property type="term" value="P:carbohydrate metabolic process"/>
    <property type="evidence" value="ECO:0007669"/>
    <property type="project" value="InterPro"/>
</dbReference>
<keyword evidence="4" id="KW-0325">Glycoprotein</keyword>
<evidence type="ECO:0000313" key="9">
    <source>
        <dbReference type="Proteomes" id="UP001367508"/>
    </source>
</evidence>
<dbReference type="GO" id="GO:0006032">
    <property type="term" value="P:chitin catabolic process"/>
    <property type="evidence" value="ECO:0007669"/>
    <property type="project" value="TreeGrafter"/>
</dbReference>
<dbReference type="GO" id="GO:0008061">
    <property type="term" value="F:chitin binding"/>
    <property type="evidence" value="ECO:0007669"/>
    <property type="project" value="InterPro"/>
</dbReference>
<organism evidence="8 9">
    <name type="scientific">Canavalia gladiata</name>
    <name type="common">Sword bean</name>
    <name type="synonym">Dolichos gladiatus</name>
    <dbReference type="NCBI Taxonomy" id="3824"/>
    <lineage>
        <taxon>Eukaryota</taxon>
        <taxon>Viridiplantae</taxon>
        <taxon>Streptophyta</taxon>
        <taxon>Embryophyta</taxon>
        <taxon>Tracheophyta</taxon>
        <taxon>Spermatophyta</taxon>
        <taxon>Magnoliopsida</taxon>
        <taxon>eudicotyledons</taxon>
        <taxon>Gunneridae</taxon>
        <taxon>Pentapetalae</taxon>
        <taxon>rosids</taxon>
        <taxon>fabids</taxon>
        <taxon>Fabales</taxon>
        <taxon>Fabaceae</taxon>
        <taxon>Papilionoideae</taxon>
        <taxon>50 kb inversion clade</taxon>
        <taxon>NPAAA clade</taxon>
        <taxon>indigoferoid/millettioid clade</taxon>
        <taxon>Phaseoleae</taxon>
        <taxon>Canavalia</taxon>
    </lineage>
</organism>
<dbReference type="SUPFAM" id="SSF51445">
    <property type="entry name" value="(Trans)glycosidases"/>
    <property type="match status" value="1"/>
</dbReference>
<dbReference type="CDD" id="cd02879">
    <property type="entry name" value="GH18_plant_chitinase_class_V"/>
    <property type="match status" value="1"/>
</dbReference>
<keyword evidence="3" id="KW-0378">Hydrolase</keyword>
<evidence type="ECO:0000259" key="7">
    <source>
        <dbReference type="PROSITE" id="PS51910"/>
    </source>
</evidence>
<dbReference type="InterPro" id="IPR011583">
    <property type="entry name" value="Chitinase_II/V-like_cat"/>
</dbReference>
<dbReference type="GO" id="GO:0005576">
    <property type="term" value="C:extracellular region"/>
    <property type="evidence" value="ECO:0007669"/>
    <property type="project" value="TreeGrafter"/>
</dbReference>
<accession>A0AAN9QC83</accession>
<evidence type="ECO:0000256" key="2">
    <source>
        <dbReference type="ARBA" id="ARBA00022729"/>
    </source>
</evidence>
<evidence type="ECO:0000256" key="6">
    <source>
        <dbReference type="SAM" id="SignalP"/>
    </source>
</evidence>
<evidence type="ECO:0000256" key="4">
    <source>
        <dbReference type="ARBA" id="ARBA00023180"/>
    </source>
</evidence>
<evidence type="ECO:0000256" key="1">
    <source>
        <dbReference type="ARBA" id="ARBA00008682"/>
    </source>
</evidence>
<dbReference type="InterPro" id="IPR017853">
    <property type="entry name" value="GH"/>
</dbReference>
<dbReference type="Gene3D" id="3.20.20.80">
    <property type="entry name" value="Glycosidases"/>
    <property type="match status" value="1"/>
</dbReference>
<proteinExistence type="inferred from homology"/>
<protein>
    <recommendedName>
        <fullName evidence="7">GH18 domain-containing protein</fullName>
    </recommendedName>
</protein>
<keyword evidence="2 6" id="KW-0732">Signal</keyword>
<dbReference type="PANTHER" id="PTHR11177">
    <property type="entry name" value="CHITINASE"/>
    <property type="match status" value="1"/>
</dbReference>
<dbReference type="Gene3D" id="3.10.50.10">
    <property type="match status" value="1"/>
</dbReference>
<dbReference type="SUPFAM" id="SSF54556">
    <property type="entry name" value="Chitinase insertion domain"/>
    <property type="match status" value="1"/>
</dbReference>
<dbReference type="PROSITE" id="PS51910">
    <property type="entry name" value="GH18_2"/>
    <property type="match status" value="1"/>
</dbReference>
<dbReference type="Pfam" id="PF00704">
    <property type="entry name" value="Glyco_hydro_18"/>
    <property type="match status" value="1"/>
</dbReference>
<comment type="similarity">
    <text evidence="1">Belongs to the glycosyl hydrolase 18 family. Chitinase class V subfamily.</text>
</comment>
<dbReference type="Proteomes" id="UP001367508">
    <property type="component" value="Unassembled WGS sequence"/>
</dbReference>
<keyword evidence="9" id="KW-1185">Reference proteome</keyword>
<feature type="chain" id="PRO_5042956742" description="GH18 domain-containing protein" evidence="6">
    <location>
        <begin position="27"/>
        <end position="382"/>
    </location>
</feature>